<accession>A0A2S5ADF3</accession>
<name>A0A2S5ADF3_9FLAO</name>
<reference evidence="5 6" key="1">
    <citation type="submission" date="2018-01" db="EMBL/GenBank/DDBJ databases">
        <authorList>
            <person name="Gaut B.S."/>
            <person name="Morton B.R."/>
            <person name="Clegg M.T."/>
            <person name="Duvall M.R."/>
        </authorList>
    </citation>
    <scope>NUCLEOTIDE SEQUENCE [LARGE SCALE GENOMIC DNA]</scope>
    <source>
        <strain evidence="5 6">HR-AY</strain>
    </source>
</reference>
<dbReference type="PANTHER" id="PTHR33886">
    <property type="entry name" value="UNSATURATED RHAMNOGALACTURONAN HYDROLASE (EUROFUNG)"/>
    <property type="match status" value="1"/>
</dbReference>
<dbReference type="GO" id="GO:0016787">
    <property type="term" value="F:hydrolase activity"/>
    <property type="evidence" value="ECO:0007669"/>
    <property type="project" value="UniProtKB-KW"/>
</dbReference>
<evidence type="ECO:0000313" key="5">
    <source>
        <dbReference type="EMBL" id="POY40610.1"/>
    </source>
</evidence>
<organism evidence="5 6">
    <name type="scientific">Flavobacterium alvei</name>
    <dbReference type="NCBI Taxonomy" id="2080416"/>
    <lineage>
        <taxon>Bacteria</taxon>
        <taxon>Pseudomonadati</taxon>
        <taxon>Bacteroidota</taxon>
        <taxon>Flavobacteriia</taxon>
        <taxon>Flavobacteriales</taxon>
        <taxon>Flavobacteriaceae</taxon>
        <taxon>Flavobacterium</taxon>
    </lineage>
</organism>
<proteinExistence type="predicted"/>
<feature type="domain" description="Secretion system C-terminal sorting" evidence="4">
    <location>
        <begin position="411"/>
        <end position="475"/>
    </location>
</feature>
<protein>
    <recommendedName>
        <fullName evidence="4">Secretion system C-terminal sorting domain-containing protein</fullName>
    </recommendedName>
</protein>
<dbReference type="InterPro" id="IPR010905">
    <property type="entry name" value="Glyco_hydro_88"/>
</dbReference>
<keyword evidence="2" id="KW-0378">Hydrolase</keyword>
<dbReference type="AlphaFoldDB" id="A0A2S5ADF3"/>
<dbReference type="Proteomes" id="UP000237310">
    <property type="component" value="Unassembled WGS sequence"/>
</dbReference>
<dbReference type="InterPro" id="IPR026444">
    <property type="entry name" value="Secre_tail"/>
</dbReference>
<evidence type="ECO:0000256" key="2">
    <source>
        <dbReference type="ARBA" id="ARBA00022801"/>
    </source>
</evidence>
<comment type="caution">
    <text evidence="5">The sequence shown here is derived from an EMBL/GenBank/DDBJ whole genome shotgun (WGS) entry which is preliminary data.</text>
</comment>
<dbReference type="PANTHER" id="PTHR33886:SF8">
    <property type="entry name" value="UNSATURATED RHAMNOGALACTURONAN HYDROLASE (EUROFUNG)"/>
    <property type="match status" value="1"/>
</dbReference>
<dbReference type="EMBL" id="PQVG01000002">
    <property type="protein sequence ID" value="POY40610.1"/>
    <property type="molecule type" value="Genomic_DNA"/>
</dbReference>
<dbReference type="Gene3D" id="1.50.10.10">
    <property type="match status" value="1"/>
</dbReference>
<dbReference type="InterPro" id="IPR008928">
    <property type="entry name" value="6-hairpin_glycosidase_sf"/>
</dbReference>
<dbReference type="OrthoDB" id="9807186at2"/>
<evidence type="ECO:0000256" key="1">
    <source>
        <dbReference type="ARBA" id="ARBA00022729"/>
    </source>
</evidence>
<feature type="chain" id="PRO_5015397802" description="Secretion system C-terminal sorting domain-containing protein" evidence="3">
    <location>
        <begin position="20"/>
        <end position="477"/>
    </location>
</feature>
<keyword evidence="1 3" id="KW-0732">Signal</keyword>
<evidence type="ECO:0000256" key="3">
    <source>
        <dbReference type="SAM" id="SignalP"/>
    </source>
</evidence>
<dbReference type="InterPro" id="IPR052043">
    <property type="entry name" value="PolySaccharide_Degr_Enz"/>
</dbReference>
<dbReference type="Pfam" id="PF07470">
    <property type="entry name" value="Glyco_hydro_88"/>
    <property type="match status" value="1"/>
</dbReference>
<dbReference type="SUPFAM" id="SSF48208">
    <property type="entry name" value="Six-hairpin glycosidases"/>
    <property type="match status" value="1"/>
</dbReference>
<dbReference type="InterPro" id="IPR012341">
    <property type="entry name" value="6hp_glycosidase-like_sf"/>
</dbReference>
<evidence type="ECO:0000313" key="6">
    <source>
        <dbReference type="Proteomes" id="UP000237310"/>
    </source>
</evidence>
<feature type="signal peptide" evidence="3">
    <location>
        <begin position="1"/>
        <end position="19"/>
    </location>
</feature>
<evidence type="ECO:0000259" key="4">
    <source>
        <dbReference type="Pfam" id="PF18962"/>
    </source>
</evidence>
<dbReference type="GO" id="GO:0005975">
    <property type="term" value="P:carbohydrate metabolic process"/>
    <property type="evidence" value="ECO:0007669"/>
    <property type="project" value="InterPro"/>
</dbReference>
<dbReference type="Pfam" id="PF18962">
    <property type="entry name" value="Por_Secre_tail"/>
    <property type="match status" value="1"/>
</dbReference>
<dbReference type="NCBIfam" id="TIGR04183">
    <property type="entry name" value="Por_Secre_tail"/>
    <property type="match status" value="1"/>
</dbReference>
<gene>
    <name evidence="5" type="ORF">C3L50_03695</name>
</gene>
<keyword evidence="6" id="KW-1185">Reference proteome</keyword>
<sequence>MKRLLLLAFILIPSLFSTAQTTNYGVQFSNAIISRWPSGINSMTGKGWEYSNSIVLLGMADIYDKTNDANYLTYIKTYVDGYIGADGTGVSSVLAQTLDNMHPGILCLWLYEKTGALKYKTAATTIRDYLLKTGLGAYPRTPENGFWHKNNSSYTNVMMVDGIYMASPFLVKYGALFNDTVAIDEAAFQTMILYSHVYNASNKLVYHAWNYDKTTYSWSNPTTGVSSQVWSRGMGWYMMALVDILEYLPTNHARYPEMKTALQNLCEGLKNYQDPTTGLWFQVVQNPSGVGNWIETTGSGMYVYSMKKAINKGLIDSAIYTPVINKAWTGLKTYVTTHTDGKPKINSFAPAMGVLATYNNYTSITPTTCPGSAHPHGYCAILMASAMMEYTALGTEPYNKSNGVQLFHNESQLNIVITDDISVNTTIKIYDLNGKNLISKTTTEQNIIINTAFLAKGVYVCAIEKAGKTMVEKFIKK</sequence>
<dbReference type="RefSeq" id="WP_103804797.1">
    <property type="nucleotide sequence ID" value="NZ_PQVG01000002.1"/>
</dbReference>